<dbReference type="GO" id="GO:0016887">
    <property type="term" value="F:ATP hydrolysis activity"/>
    <property type="evidence" value="ECO:0007669"/>
    <property type="project" value="RHEA"/>
</dbReference>
<feature type="domain" description="AAA+ ATPase" evidence="12">
    <location>
        <begin position="154"/>
        <end position="370"/>
    </location>
</feature>
<dbReference type="GO" id="GO:0008854">
    <property type="term" value="F:exodeoxyribonuclease V activity"/>
    <property type="evidence" value="ECO:0007669"/>
    <property type="project" value="InterPro"/>
</dbReference>
<keyword evidence="3 11" id="KW-0227">DNA damage</keyword>
<dbReference type="Pfam" id="PF13538">
    <property type="entry name" value="UvrD_C_2"/>
    <property type="match status" value="1"/>
</dbReference>
<evidence type="ECO:0000256" key="5">
    <source>
        <dbReference type="ARBA" id="ARBA00022806"/>
    </source>
</evidence>
<dbReference type="Pfam" id="PF13245">
    <property type="entry name" value="AAA_19"/>
    <property type="match status" value="1"/>
</dbReference>
<dbReference type="InterPro" id="IPR006344">
    <property type="entry name" value="RecD"/>
</dbReference>
<dbReference type="Pfam" id="PF21185">
    <property type="entry name" value="RecD_N"/>
    <property type="match status" value="1"/>
</dbReference>
<evidence type="ECO:0000256" key="6">
    <source>
        <dbReference type="ARBA" id="ARBA00022839"/>
    </source>
</evidence>
<dbReference type="InterPro" id="IPR027417">
    <property type="entry name" value="P-loop_NTPase"/>
</dbReference>
<comment type="similarity">
    <text evidence="11">Belongs to the RecD family.</text>
</comment>
<comment type="function">
    <text evidence="11">A helicase/nuclease that prepares dsDNA breaks (DSB) for recombinational DNA repair. Binds to DSBs and unwinds DNA via a highly rapid and processive ATP-dependent bidirectional helicase activity. Unwinds dsDNA until it encounters a Chi (crossover hotspot instigator) sequence from the 3' direction. Cuts ssDNA a few nucleotides 3' to the Chi site. The properties and activities of the enzyme are changed at Chi. The Chi-altered holoenzyme produces a long 3'-ssDNA overhang and facilitates RecA-binding to the ssDNA for homologous DNA recombination and repair. Holoenzyme degrades any linearized DNA that is unable to undergo homologous recombination. In the holoenzyme this subunit has ssDNA-dependent ATPase and 5'-3' helicase activity. When added to pre-assembled RecBC greatly stimulates nuclease activity and augments holoenzyme processivity. Negatively regulates the RecA-loading ability of RecBCD.</text>
</comment>
<keyword evidence="8 11" id="KW-0238">DNA-binding</keyword>
<organism evidence="13 14">
    <name type="scientific">Cnuella takakiae</name>
    <dbReference type="NCBI Taxonomy" id="1302690"/>
    <lineage>
        <taxon>Bacteria</taxon>
        <taxon>Pseudomonadati</taxon>
        <taxon>Bacteroidota</taxon>
        <taxon>Chitinophagia</taxon>
        <taxon>Chitinophagales</taxon>
        <taxon>Chitinophagaceae</taxon>
        <taxon>Cnuella</taxon>
    </lineage>
</organism>
<evidence type="ECO:0000256" key="11">
    <source>
        <dbReference type="HAMAP-Rule" id="MF_01487"/>
    </source>
</evidence>
<dbReference type="OrthoDB" id="9803432at2"/>
<keyword evidence="5 11" id="KW-0347">Helicase</keyword>
<dbReference type="GO" id="GO:0043139">
    <property type="term" value="F:5'-3' DNA helicase activity"/>
    <property type="evidence" value="ECO:0007669"/>
    <property type="project" value="UniProtKB-UniRule"/>
</dbReference>
<evidence type="ECO:0000256" key="2">
    <source>
        <dbReference type="ARBA" id="ARBA00022741"/>
    </source>
</evidence>
<proteinExistence type="inferred from homology"/>
<evidence type="ECO:0000259" key="12">
    <source>
        <dbReference type="SMART" id="SM00382"/>
    </source>
</evidence>
<dbReference type="InterPro" id="IPR003593">
    <property type="entry name" value="AAA+_ATPase"/>
</dbReference>
<keyword evidence="9 11" id="KW-0234">DNA repair</keyword>
<comment type="miscellaneous">
    <text evidence="11">In the RecBCD complex, RecB has a slow 3'-5' helicase, an exonuclease activity and loads RecA onto ssDNA, RecD has a fast 5'-3' helicase activity, while RecC stimulates the ATPase and processivity of the RecB helicase and contributes to recognition of the Chi site.</text>
</comment>
<dbReference type="InterPro" id="IPR022444">
    <property type="entry name" value="Cofactor-bd_rpt"/>
</dbReference>
<dbReference type="SMART" id="SM00382">
    <property type="entry name" value="AAA"/>
    <property type="match status" value="1"/>
</dbReference>
<keyword evidence="2 11" id="KW-0547">Nucleotide-binding</keyword>
<evidence type="ECO:0000313" key="13">
    <source>
        <dbReference type="EMBL" id="SHG35430.1"/>
    </source>
</evidence>
<dbReference type="SUPFAM" id="SSF52540">
    <property type="entry name" value="P-loop containing nucleoside triphosphate hydrolases"/>
    <property type="match status" value="1"/>
</dbReference>
<dbReference type="CDD" id="cd18809">
    <property type="entry name" value="SF1_C_RecD"/>
    <property type="match status" value="1"/>
</dbReference>
<keyword evidence="1 11" id="KW-0540">Nuclease</keyword>
<protein>
    <recommendedName>
        <fullName evidence="11">RecBCD enzyme subunit RecD</fullName>
        <ecNumber evidence="11">5.6.2.3</ecNumber>
    </recommendedName>
    <alternativeName>
        <fullName evidence="11">DNA 5'-3' helicase subunit RecD</fullName>
    </alternativeName>
    <alternativeName>
        <fullName evidence="11">Exonuclease V subunit RecD</fullName>
        <shortName evidence="11">ExoV subunit RecD</shortName>
    </alternativeName>
    <alternativeName>
        <fullName evidence="11">Helicase/nuclease RecBCD subunit RecD</fullName>
    </alternativeName>
</protein>
<dbReference type="STRING" id="1302690.BUE76_05675"/>
<evidence type="ECO:0000256" key="9">
    <source>
        <dbReference type="ARBA" id="ARBA00023204"/>
    </source>
</evidence>
<dbReference type="GO" id="GO:0009338">
    <property type="term" value="C:exodeoxyribonuclease V complex"/>
    <property type="evidence" value="ECO:0007669"/>
    <property type="project" value="InterPro"/>
</dbReference>
<dbReference type="GO" id="GO:0003677">
    <property type="term" value="F:DNA binding"/>
    <property type="evidence" value="ECO:0007669"/>
    <property type="project" value="UniProtKB-UniRule"/>
</dbReference>
<keyword evidence="14" id="KW-1185">Reference proteome</keyword>
<dbReference type="AlphaFoldDB" id="A0A1M5J5E4"/>
<dbReference type="NCBIfam" id="TIGR03807">
    <property type="entry name" value="RR_fam_repeat"/>
    <property type="match status" value="1"/>
</dbReference>
<feature type="binding site" evidence="11">
    <location>
        <begin position="162"/>
        <end position="169"/>
    </location>
    <ligand>
        <name>ATP</name>
        <dbReference type="ChEBI" id="CHEBI:30616"/>
    </ligand>
</feature>
<evidence type="ECO:0000256" key="7">
    <source>
        <dbReference type="ARBA" id="ARBA00022840"/>
    </source>
</evidence>
<keyword evidence="6 11" id="KW-0269">Exonuclease</keyword>
<comment type="catalytic activity">
    <reaction evidence="11">
        <text>ATP + H2O = ADP + phosphate + H(+)</text>
        <dbReference type="Rhea" id="RHEA:13065"/>
        <dbReference type="ChEBI" id="CHEBI:15377"/>
        <dbReference type="ChEBI" id="CHEBI:15378"/>
        <dbReference type="ChEBI" id="CHEBI:30616"/>
        <dbReference type="ChEBI" id="CHEBI:43474"/>
        <dbReference type="ChEBI" id="CHEBI:456216"/>
        <dbReference type="EC" id="5.6.2.3"/>
    </reaction>
</comment>
<dbReference type="HAMAP" id="MF_01487">
    <property type="entry name" value="RecD"/>
    <property type="match status" value="1"/>
</dbReference>
<name>A0A1M5J5E4_9BACT</name>
<dbReference type="NCBIfam" id="TIGR01447">
    <property type="entry name" value="recD"/>
    <property type="match status" value="1"/>
</dbReference>
<dbReference type="InterPro" id="IPR049550">
    <property type="entry name" value="RecD_N"/>
</dbReference>
<dbReference type="RefSeq" id="WP_073048614.1">
    <property type="nucleotide sequence ID" value="NZ_FQUO01000028.1"/>
</dbReference>
<dbReference type="EMBL" id="FQUO01000028">
    <property type="protein sequence ID" value="SHG35430.1"/>
    <property type="molecule type" value="Genomic_DNA"/>
</dbReference>
<dbReference type="InterPro" id="IPR050534">
    <property type="entry name" value="Coronavir_polyprotein_1ab"/>
</dbReference>
<dbReference type="PANTHER" id="PTHR43788:SF6">
    <property type="entry name" value="DNA HELICASE B"/>
    <property type="match status" value="1"/>
</dbReference>
<dbReference type="Gene3D" id="1.10.10.1020">
    <property type="entry name" value="RecBCD complex, subunit RecD, N-terminal domain"/>
    <property type="match status" value="1"/>
</dbReference>
<dbReference type="PANTHER" id="PTHR43788">
    <property type="entry name" value="DNA2/NAM7 HELICASE FAMILY MEMBER"/>
    <property type="match status" value="1"/>
</dbReference>
<gene>
    <name evidence="11" type="primary">recD</name>
    <name evidence="13" type="ORF">SAMN05444008_1283</name>
</gene>
<dbReference type="Gene3D" id="3.40.50.300">
    <property type="entry name" value="P-loop containing nucleotide triphosphate hydrolases"/>
    <property type="match status" value="3"/>
</dbReference>
<dbReference type="GO" id="GO:0017116">
    <property type="term" value="F:single-stranded DNA helicase activity"/>
    <property type="evidence" value="ECO:0007669"/>
    <property type="project" value="TreeGrafter"/>
</dbReference>
<dbReference type="InterPro" id="IPR027785">
    <property type="entry name" value="UvrD-like_helicase_C"/>
</dbReference>
<dbReference type="Proteomes" id="UP000184368">
    <property type="component" value="Unassembled WGS sequence"/>
</dbReference>
<evidence type="ECO:0000256" key="3">
    <source>
        <dbReference type="ARBA" id="ARBA00022763"/>
    </source>
</evidence>
<evidence type="ECO:0000256" key="1">
    <source>
        <dbReference type="ARBA" id="ARBA00022722"/>
    </source>
</evidence>
<comment type="subunit">
    <text evidence="11">Heterotrimer of RecB, RecC and RecD. All subunits contribute to DNA-binding.</text>
</comment>
<evidence type="ECO:0000256" key="10">
    <source>
        <dbReference type="ARBA" id="ARBA00023235"/>
    </source>
</evidence>
<dbReference type="CDD" id="cd17933">
    <property type="entry name" value="DEXSc_RecD-like"/>
    <property type="match status" value="1"/>
</dbReference>
<evidence type="ECO:0000256" key="4">
    <source>
        <dbReference type="ARBA" id="ARBA00022801"/>
    </source>
</evidence>
<keyword evidence="4 11" id="KW-0378">Hydrolase</keyword>
<dbReference type="EC" id="5.6.2.3" evidence="11"/>
<dbReference type="GO" id="GO:0000724">
    <property type="term" value="P:double-strand break repair via homologous recombination"/>
    <property type="evidence" value="ECO:0007669"/>
    <property type="project" value="UniProtKB-UniRule"/>
</dbReference>
<sequence>MQTLDDVHFQFAAFFQNKALEPYVYLLSKKLAEGHICLQVTELDKELSTDPLLAGYSFAGAKEVLQQQALVACTAGERQPFVLHQDRLYLHRYFQYETRILRRIEAFLEKEDAELNNRIALLQQQKDLIAQLFDTPNAPAVPDWQLAAAITGVLHNFTIITGGPGTGKTTTVAKILALLFATNPQLKVALAAPTGKAAARMAESLKNAQLPVGEEISARFQLLTPSTIHRLLQNKAHSPYFKHDGDNPLPFDVVIVDESSMIDVALFAKLLSAIGPDTRLILLGDKDQLASVEAGSLFGDLCQAQALEGDGAANRFDAHRLQLINAFVATNERQLPPSCLATSQHPLFQHVVELQYSHRFSGDAGIGKLSKAVIQGNTEVLQQILNQNTDEEVVLDAAYDAALFEQFIWGYQAFIREGDTRKALKLLNNLRVLCALREGPQGVAETNRRIEQLLQRKRLIDRRGEQFYEHRPVMLSRNYYNLGLFNGDTGILRKDPRDGSLRVFFEKPDGDLVGVAPGLVPDCETAFAMTIHKSQGSEFTEVLVLMPQGKDLPILTRELLYTGITRARKKVLVQGAPESLVHAASRSVERGSGIINRLAAFSDLPSLEEM</sequence>
<keyword evidence="10 11" id="KW-0413">Isomerase</keyword>
<dbReference type="GO" id="GO:0005524">
    <property type="term" value="F:ATP binding"/>
    <property type="evidence" value="ECO:0007669"/>
    <property type="project" value="UniProtKB-UniRule"/>
</dbReference>
<dbReference type="InterPro" id="IPR041851">
    <property type="entry name" value="RecD_N_sf"/>
</dbReference>
<evidence type="ECO:0000256" key="8">
    <source>
        <dbReference type="ARBA" id="ARBA00023125"/>
    </source>
</evidence>
<reference evidence="13 14" key="1">
    <citation type="submission" date="2016-11" db="EMBL/GenBank/DDBJ databases">
        <authorList>
            <person name="Jaros S."/>
            <person name="Januszkiewicz K."/>
            <person name="Wedrychowicz H."/>
        </authorList>
    </citation>
    <scope>NUCLEOTIDE SEQUENCE [LARGE SCALE GENOMIC DNA]</scope>
    <source>
        <strain evidence="13 14">DSM 26897</strain>
    </source>
</reference>
<keyword evidence="7 11" id="KW-0067">ATP-binding</keyword>
<evidence type="ECO:0000313" key="14">
    <source>
        <dbReference type="Proteomes" id="UP000184368"/>
    </source>
</evidence>
<accession>A0A1M5J5E4</accession>